<dbReference type="InterPro" id="IPR049492">
    <property type="entry name" value="BD-FAE-like_dom"/>
</dbReference>
<evidence type="ECO:0008006" key="5">
    <source>
        <dbReference type="Google" id="ProtNLM"/>
    </source>
</evidence>
<dbReference type="Proteomes" id="UP001156666">
    <property type="component" value="Unassembled WGS sequence"/>
</dbReference>
<sequence>MIGIKKLKNNLNILNMKQNYTLIIFLGLMLSGFFAQSQTRYIDDVFTSYTTKDTVYSTNISILRAPQGIIEPIDLAMKIYTPEGDDHTDRPIILVAHTGNFLPQYINGGIGGGMSDSVVVNTCKRLTAKGYVAAAFTYRQGWNPIAPDQDTRTGTLLQAAYRGIQDARTAVRFIRKSVAEEGNPYGVDPEKIGIWGIGTGGYVSLGAATLDDYEEVTLDKFLNSETLLPLADTVLLGNFYGTNQTQLNLPNHVGYSSDFALCVNVGGAMGDISWLDGKENEPAFIGYHATGDVFAPFADGPVIVPTTMQFVVNVSGTKTVIDSANAKGNNDVFASLLPEFDPLKDQVEAQKAKTINWSAEYSTEAGADNMYAFQTPVPIGSPWNWWDKPTLDAIIPQVNFVLGTDYSSDTLHLSGLLTNPNMSAELGNTYLDTMFLHFAPRACLALNLGCQVSGVQDLKPLEIGLKAFPNPVLTETTLQVNADESIQKVYLYNTEGKLVQAVTNINSNIYNLKRNDLPSGSYFARIFVEEGAVVKQLLFE</sequence>
<feature type="domain" description="Secretion system C-terminal sorting" evidence="1">
    <location>
        <begin position="468"/>
        <end position="536"/>
    </location>
</feature>
<accession>A0AA37STV4</accession>
<evidence type="ECO:0000313" key="4">
    <source>
        <dbReference type="Proteomes" id="UP001156666"/>
    </source>
</evidence>
<dbReference type="NCBIfam" id="TIGR04183">
    <property type="entry name" value="Por_Secre_tail"/>
    <property type="match status" value="1"/>
</dbReference>
<proteinExistence type="predicted"/>
<dbReference type="Gene3D" id="3.40.50.1820">
    <property type="entry name" value="alpha/beta hydrolase"/>
    <property type="match status" value="1"/>
</dbReference>
<organism evidence="3 4">
    <name type="scientific">Portibacter lacus</name>
    <dbReference type="NCBI Taxonomy" id="1099794"/>
    <lineage>
        <taxon>Bacteria</taxon>
        <taxon>Pseudomonadati</taxon>
        <taxon>Bacteroidota</taxon>
        <taxon>Saprospiria</taxon>
        <taxon>Saprospirales</taxon>
        <taxon>Haliscomenobacteraceae</taxon>
        <taxon>Portibacter</taxon>
    </lineage>
</organism>
<evidence type="ECO:0000259" key="1">
    <source>
        <dbReference type="Pfam" id="PF18962"/>
    </source>
</evidence>
<feature type="domain" description="BD-FAE-like" evidence="2">
    <location>
        <begin position="77"/>
        <end position="215"/>
    </location>
</feature>
<keyword evidence="4" id="KW-1185">Reference proteome</keyword>
<reference evidence="3" key="1">
    <citation type="journal article" date="2014" name="Int. J. Syst. Evol. Microbiol.">
        <title>Complete genome sequence of Corynebacterium casei LMG S-19264T (=DSM 44701T), isolated from a smear-ripened cheese.</title>
        <authorList>
            <consortium name="US DOE Joint Genome Institute (JGI-PGF)"/>
            <person name="Walter F."/>
            <person name="Albersmeier A."/>
            <person name="Kalinowski J."/>
            <person name="Ruckert C."/>
        </authorList>
    </citation>
    <scope>NUCLEOTIDE SEQUENCE</scope>
    <source>
        <strain evidence="3">NBRC 108769</strain>
    </source>
</reference>
<evidence type="ECO:0000259" key="2">
    <source>
        <dbReference type="Pfam" id="PF20434"/>
    </source>
</evidence>
<dbReference type="Pfam" id="PF20434">
    <property type="entry name" value="BD-FAE"/>
    <property type="match status" value="1"/>
</dbReference>
<gene>
    <name evidence="3" type="ORF">GCM10007940_47530</name>
</gene>
<comment type="caution">
    <text evidence="3">The sequence shown here is derived from an EMBL/GenBank/DDBJ whole genome shotgun (WGS) entry which is preliminary data.</text>
</comment>
<dbReference type="EMBL" id="BSOH01000037">
    <property type="protein sequence ID" value="GLR20137.1"/>
    <property type="molecule type" value="Genomic_DNA"/>
</dbReference>
<reference evidence="3" key="2">
    <citation type="submission" date="2023-01" db="EMBL/GenBank/DDBJ databases">
        <title>Draft genome sequence of Portibacter lacus strain NBRC 108769.</title>
        <authorList>
            <person name="Sun Q."/>
            <person name="Mori K."/>
        </authorList>
    </citation>
    <scope>NUCLEOTIDE SEQUENCE</scope>
    <source>
        <strain evidence="3">NBRC 108769</strain>
    </source>
</reference>
<name>A0AA37STV4_9BACT</name>
<dbReference type="AlphaFoldDB" id="A0AA37STV4"/>
<dbReference type="SUPFAM" id="SSF53474">
    <property type="entry name" value="alpha/beta-Hydrolases"/>
    <property type="match status" value="1"/>
</dbReference>
<dbReference type="InterPro" id="IPR029058">
    <property type="entry name" value="AB_hydrolase_fold"/>
</dbReference>
<protein>
    <recommendedName>
        <fullName evidence="5">Secretion system C-terminal sorting domain-containing protein</fullName>
    </recommendedName>
</protein>
<dbReference type="InterPro" id="IPR026444">
    <property type="entry name" value="Secre_tail"/>
</dbReference>
<dbReference type="Pfam" id="PF18962">
    <property type="entry name" value="Por_Secre_tail"/>
    <property type="match status" value="1"/>
</dbReference>
<evidence type="ECO:0000313" key="3">
    <source>
        <dbReference type="EMBL" id="GLR20137.1"/>
    </source>
</evidence>